<dbReference type="OrthoDB" id="7813733at2759"/>
<protein>
    <submittedName>
        <fullName evidence="3">Uncharacterized protein LOC115631853</fullName>
    </submittedName>
</protein>
<evidence type="ECO:0000313" key="2">
    <source>
        <dbReference type="Proteomes" id="UP000504634"/>
    </source>
</evidence>
<sequence length="262" mass="29885">MLIAGLLSSTRICLLVWLSLLSLEVHGNVLGFTNVDVLYQSANYTGVRGVFQLMQGKSKINNGLFNFLYFATDETKGVIGLISYANSSKYQVQFSIWNAVGAEPNRQDKFVCNAFGDDANDQGYQCYKENFHLTQNGKYHLDVELENSNFVGYLSYRHYENKRRSTNRTRIGTIKWSGDLHNIVPLAYRTQNYVDRQSCLLANELVAVNWAPIQYKGIMAEDTRFDDNPQLVYSNCTSQNIVIAVSARRDIVVYFSRPTRHL</sequence>
<gene>
    <name evidence="3" type="primary">LOC115631853</name>
</gene>
<dbReference type="RefSeq" id="XP_030384559.1">
    <property type="nucleotide sequence ID" value="XM_030528699.1"/>
</dbReference>
<reference evidence="3" key="1">
    <citation type="submission" date="2025-08" db="UniProtKB">
        <authorList>
            <consortium name="RefSeq"/>
        </authorList>
    </citation>
    <scope>IDENTIFICATION</scope>
    <source>
        <strain evidence="3">11010-0011.00</strain>
        <tissue evidence="3">Whole body</tissue>
    </source>
</reference>
<dbReference type="AlphaFoldDB" id="A0A6J2U894"/>
<organism evidence="2 3">
    <name type="scientific">Drosophila lebanonensis</name>
    <name type="common">Fruit fly</name>
    <name type="synonym">Scaptodrosophila lebanonensis</name>
    <dbReference type="NCBI Taxonomy" id="7225"/>
    <lineage>
        <taxon>Eukaryota</taxon>
        <taxon>Metazoa</taxon>
        <taxon>Ecdysozoa</taxon>
        <taxon>Arthropoda</taxon>
        <taxon>Hexapoda</taxon>
        <taxon>Insecta</taxon>
        <taxon>Pterygota</taxon>
        <taxon>Neoptera</taxon>
        <taxon>Endopterygota</taxon>
        <taxon>Diptera</taxon>
        <taxon>Brachycera</taxon>
        <taxon>Muscomorpha</taxon>
        <taxon>Ephydroidea</taxon>
        <taxon>Drosophilidae</taxon>
        <taxon>Scaptodrosophila</taxon>
    </lineage>
</organism>
<accession>A0A6J2U894</accession>
<feature type="chain" id="PRO_5026989262" evidence="1">
    <location>
        <begin position="28"/>
        <end position="262"/>
    </location>
</feature>
<keyword evidence="1" id="KW-0732">Signal</keyword>
<feature type="signal peptide" evidence="1">
    <location>
        <begin position="1"/>
        <end position="27"/>
    </location>
</feature>
<keyword evidence="2" id="KW-1185">Reference proteome</keyword>
<dbReference type="GeneID" id="115631853"/>
<evidence type="ECO:0000256" key="1">
    <source>
        <dbReference type="SAM" id="SignalP"/>
    </source>
</evidence>
<dbReference type="Proteomes" id="UP000504634">
    <property type="component" value="Unplaced"/>
</dbReference>
<evidence type="ECO:0000313" key="3">
    <source>
        <dbReference type="RefSeq" id="XP_030384559.1"/>
    </source>
</evidence>
<proteinExistence type="predicted"/>
<name>A0A6J2U894_DROLE</name>